<keyword evidence="4" id="KW-1185">Reference proteome</keyword>
<dbReference type="Pfam" id="PF13795">
    <property type="entry name" value="HupE_UreJ_2"/>
    <property type="match status" value="1"/>
</dbReference>
<protein>
    <submittedName>
        <fullName evidence="3">HupE / UreJ protein</fullName>
    </submittedName>
</protein>
<keyword evidence="1" id="KW-0472">Membrane</keyword>
<dbReference type="AlphaFoldDB" id="A0A1I0E4J8"/>
<organism evidence="3 4">
    <name type="scientific">Thalassotalea agarivorans</name>
    <name type="common">Thalassomonas agarivorans</name>
    <dbReference type="NCBI Taxonomy" id="349064"/>
    <lineage>
        <taxon>Bacteria</taxon>
        <taxon>Pseudomonadati</taxon>
        <taxon>Pseudomonadota</taxon>
        <taxon>Gammaproteobacteria</taxon>
        <taxon>Alteromonadales</taxon>
        <taxon>Colwelliaceae</taxon>
        <taxon>Thalassotalea</taxon>
    </lineage>
</organism>
<name>A0A1I0E4J8_THASX</name>
<dbReference type="EMBL" id="FOHK01000007">
    <property type="protein sequence ID" value="SET40070.1"/>
    <property type="molecule type" value="Genomic_DNA"/>
</dbReference>
<accession>A0A1I0E4J8</accession>
<reference evidence="3 4" key="1">
    <citation type="submission" date="2016-10" db="EMBL/GenBank/DDBJ databases">
        <authorList>
            <person name="de Groot N.N."/>
        </authorList>
    </citation>
    <scope>NUCLEOTIDE SEQUENCE [LARGE SCALE GENOMIC DNA]</scope>
    <source>
        <strain evidence="3 4">DSM 19706</strain>
    </source>
</reference>
<feature type="signal peptide" evidence="2">
    <location>
        <begin position="1"/>
        <end position="25"/>
    </location>
</feature>
<keyword evidence="1" id="KW-1133">Transmembrane helix</keyword>
<feature type="transmembrane region" description="Helical" evidence="1">
    <location>
        <begin position="148"/>
        <end position="175"/>
    </location>
</feature>
<dbReference type="STRING" id="349064.SAMN05660429_01731"/>
<evidence type="ECO:0000313" key="3">
    <source>
        <dbReference type="EMBL" id="SET40070.1"/>
    </source>
</evidence>
<feature type="transmembrane region" description="Helical" evidence="1">
    <location>
        <begin position="310"/>
        <end position="327"/>
    </location>
</feature>
<feature type="transmembrane region" description="Helical" evidence="1">
    <location>
        <begin position="182"/>
        <end position="206"/>
    </location>
</feature>
<dbReference type="OrthoDB" id="9808870at2"/>
<evidence type="ECO:0000256" key="1">
    <source>
        <dbReference type="SAM" id="Phobius"/>
    </source>
</evidence>
<sequence length="331" mass="36211">MNSWFKCVIALFLTASAVLSSPTTADDIRPATLQIEATSDTRFAVSLKVPVRNGVRQNMQVVLSEDAVIVSPKQVRTVQNAYVESFEFERRQGLSDLTVTMEGLKGLRGDVLLRAVNMQGDVNNHVLNTENASITLKAPTTASKIDTIIQYIILGVEHILIGLDHLLFVACLVYISNTKRKLIYTITGFTLAHSVTLILSATNVVVVPIKPVEAVIALSIVFLAWEIAKNKQNSLSMRYPVLVSSSFGLLHGFGFAAVLAEFGLPANEKIAALLSFNIGVEIGQLLFVAVLFILFISAKAAVRSLSKETLRFPISYICGIIATFWMIQRVL</sequence>
<feature type="transmembrane region" description="Helical" evidence="1">
    <location>
        <begin position="240"/>
        <end position="264"/>
    </location>
</feature>
<feature type="transmembrane region" description="Helical" evidence="1">
    <location>
        <begin position="212"/>
        <end position="228"/>
    </location>
</feature>
<dbReference type="RefSeq" id="WP_093329293.1">
    <property type="nucleotide sequence ID" value="NZ_AP027363.1"/>
</dbReference>
<dbReference type="InterPro" id="IPR032809">
    <property type="entry name" value="Put_HupE_UreJ"/>
</dbReference>
<evidence type="ECO:0000313" key="4">
    <source>
        <dbReference type="Proteomes" id="UP000199308"/>
    </source>
</evidence>
<evidence type="ECO:0000256" key="2">
    <source>
        <dbReference type="SAM" id="SignalP"/>
    </source>
</evidence>
<keyword evidence="2" id="KW-0732">Signal</keyword>
<gene>
    <name evidence="3" type="ORF">SAMN05660429_01731</name>
</gene>
<feature type="chain" id="PRO_5011663626" evidence="2">
    <location>
        <begin position="26"/>
        <end position="331"/>
    </location>
</feature>
<dbReference type="Proteomes" id="UP000199308">
    <property type="component" value="Unassembled WGS sequence"/>
</dbReference>
<proteinExistence type="predicted"/>
<keyword evidence="1" id="KW-0812">Transmembrane</keyword>
<feature type="transmembrane region" description="Helical" evidence="1">
    <location>
        <begin position="270"/>
        <end position="298"/>
    </location>
</feature>